<proteinExistence type="predicted"/>
<dbReference type="AlphaFoldDB" id="A0A9N8H2B2"/>
<dbReference type="EMBL" id="CAICTM010000006">
    <property type="protein sequence ID" value="CAB9496555.1"/>
    <property type="molecule type" value="Genomic_DNA"/>
</dbReference>
<dbReference type="InterPro" id="IPR006342">
    <property type="entry name" value="FkbM_mtfrase"/>
</dbReference>
<evidence type="ECO:0000313" key="3">
    <source>
        <dbReference type="EMBL" id="CAB9496555.1"/>
    </source>
</evidence>
<sequence>MPRRPRPTLSPPWWRSPGTIKIARIVATIMLLWGINVSLRPDNTSLFSEEGIHSEAAMSLPRKLKAPGIVTYVDHRKADDSATNPPEENNKKQQQQQQNPTKFTKILKPTTKRINKTLQEWRETYNRACQNRDVILLDLLDIVQQIYRPGTDGSNKRTKKRHLKSNIYDTQPCKYSFLDFGANIGDSLGKFIDSGLDNCDSPRNEIHNLSPKYNLEQGFMDQFHDKENALVRYSRYVTRKAGRGSSPERYPEQYCYFGVEGNPVFTERLEALQDQVNEASPKPVRNAQFFTETVGAGQDGPTVLFLDTVSAENNFWGSSLLSEPKYVRESAHRFNDGKPIEARVTGVTLSTMVKRTVIPEPNAHLIIKMDIEGGEFAVLKEAYRSGVLCNYVKKGVIVNMLLEMHAPQFKAANLDMNEWNTFTKGLAACGVIIQGGMNAG</sequence>
<evidence type="ECO:0000259" key="2">
    <source>
        <dbReference type="Pfam" id="PF05050"/>
    </source>
</evidence>
<keyword evidence="4" id="KW-1185">Reference proteome</keyword>
<feature type="region of interest" description="Disordered" evidence="1">
    <location>
        <begin position="78"/>
        <end position="102"/>
    </location>
</feature>
<dbReference type="OrthoDB" id="10006218at2759"/>
<dbReference type="Pfam" id="PF05050">
    <property type="entry name" value="Methyltransf_21"/>
    <property type="match status" value="1"/>
</dbReference>
<feature type="compositionally biased region" description="Low complexity" evidence="1">
    <location>
        <begin position="84"/>
        <end position="100"/>
    </location>
</feature>
<accession>A0A9N8H2B2</accession>
<evidence type="ECO:0000256" key="1">
    <source>
        <dbReference type="SAM" id="MobiDB-lite"/>
    </source>
</evidence>
<feature type="domain" description="Methyltransferase FkbM" evidence="2">
    <location>
        <begin position="291"/>
        <end position="410"/>
    </location>
</feature>
<protein>
    <recommendedName>
        <fullName evidence="2">Methyltransferase FkbM domain-containing protein</fullName>
    </recommendedName>
</protein>
<evidence type="ECO:0000313" key="4">
    <source>
        <dbReference type="Proteomes" id="UP001153069"/>
    </source>
</evidence>
<name>A0A9N8H2B2_9STRA</name>
<reference evidence="3" key="1">
    <citation type="submission" date="2020-06" db="EMBL/GenBank/DDBJ databases">
        <authorList>
            <consortium name="Plant Systems Biology data submission"/>
        </authorList>
    </citation>
    <scope>NUCLEOTIDE SEQUENCE</scope>
    <source>
        <strain evidence="3">D6</strain>
    </source>
</reference>
<dbReference type="Proteomes" id="UP001153069">
    <property type="component" value="Unassembled WGS sequence"/>
</dbReference>
<organism evidence="3 4">
    <name type="scientific">Seminavis robusta</name>
    <dbReference type="NCBI Taxonomy" id="568900"/>
    <lineage>
        <taxon>Eukaryota</taxon>
        <taxon>Sar</taxon>
        <taxon>Stramenopiles</taxon>
        <taxon>Ochrophyta</taxon>
        <taxon>Bacillariophyta</taxon>
        <taxon>Bacillariophyceae</taxon>
        <taxon>Bacillariophycidae</taxon>
        <taxon>Naviculales</taxon>
        <taxon>Naviculaceae</taxon>
        <taxon>Seminavis</taxon>
    </lineage>
</organism>
<gene>
    <name evidence="3" type="ORF">SEMRO_6_G005260.1</name>
</gene>
<comment type="caution">
    <text evidence="3">The sequence shown here is derived from an EMBL/GenBank/DDBJ whole genome shotgun (WGS) entry which is preliminary data.</text>
</comment>